<sequence length="140" mass="16228">MNELDELWILNEAGSCMFNYAVDSKMNPLLFGSFFTAINQFGRQCSDTAIDDITMGENFLMSLYLAPYKTTIVARSTHTRKRKNMNKMLHEISEIFKTQFAPSDILAWNGNLAQFEGFEKLVEYFFNKNEKMVANFKSIF</sequence>
<organism evidence="1 2">
    <name type="scientific">Candidatus Lokiarchaeum ossiferum</name>
    <dbReference type="NCBI Taxonomy" id="2951803"/>
    <lineage>
        <taxon>Archaea</taxon>
        <taxon>Promethearchaeati</taxon>
        <taxon>Promethearchaeota</taxon>
        <taxon>Promethearchaeia</taxon>
        <taxon>Promethearchaeales</taxon>
        <taxon>Promethearchaeaceae</taxon>
        <taxon>Candidatus Lokiarchaeum</taxon>
    </lineage>
</organism>
<dbReference type="Proteomes" id="UP001208689">
    <property type="component" value="Chromosome"/>
</dbReference>
<name>A0ABY6HL26_9ARCH</name>
<protein>
    <submittedName>
        <fullName evidence="1">Uncharacterized protein</fullName>
    </submittedName>
</protein>
<keyword evidence="2" id="KW-1185">Reference proteome</keyword>
<evidence type="ECO:0000313" key="1">
    <source>
        <dbReference type="EMBL" id="UYP44213.1"/>
    </source>
</evidence>
<dbReference type="EMBL" id="CP104013">
    <property type="protein sequence ID" value="UYP44213.1"/>
    <property type="molecule type" value="Genomic_DNA"/>
</dbReference>
<evidence type="ECO:0000313" key="2">
    <source>
        <dbReference type="Proteomes" id="UP001208689"/>
    </source>
</evidence>
<gene>
    <name evidence="1" type="ORF">NEF87_000498</name>
</gene>
<reference evidence="1" key="1">
    <citation type="submission" date="2022-09" db="EMBL/GenBank/DDBJ databases">
        <title>Actin cytoskeleton and complex cell architecture in an #Asgard archaeon.</title>
        <authorList>
            <person name="Ponce Toledo R.I."/>
            <person name="Schleper C."/>
            <person name="Rodrigues Oliveira T."/>
            <person name="Wollweber F."/>
            <person name="Xu J."/>
            <person name="Rittmann S."/>
            <person name="Klingl A."/>
            <person name="Pilhofer M."/>
        </authorList>
    </citation>
    <scope>NUCLEOTIDE SEQUENCE</scope>
    <source>
        <strain evidence="1">B-35</strain>
    </source>
</reference>
<accession>A0ABY6HL26</accession>
<proteinExistence type="predicted"/>